<feature type="region of interest" description="Disordered" evidence="2">
    <location>
        <begin position="128"/>
        <end position="175"/>
    </location>
</feature>
<reference evidence="3" key="1">
    <citation type="submission" date="2022-08" db="EMBL/GenBank/DDBJ databases">
        <title>Novel sulphate-reducing endosymbionts in the free-living metamonad Anaeramoeba.</title>
        <authorList>
            <person name="Jerlstrom-Hultqvist J."/>
            <person name="Cepicka I."/>
            <person name="Gallot-Lavallee L."/>
            <person name="Salas-Leiva D."/>
            <person name="Curtis B.A."/>
            <person name="Zahonova K."/>
            <person name="Pipaliya S."/>
            <person name="Dacks J."/>
            <person name="Roger A.J."/>
        </authorList>
    </citation>
    <scope>NUCLEOTIDE SEQUENCE</scope>
    <source>
        <strain evidence="3">Busselton2</strain>
    </source>
</reference>
<evidence type="ECO:0000313" key="3">
    <source>
        <dbReference type="EMBL" id="KAJ3449406.1"/>
    </source>
</evidence>
<proteinExistence type="predicted"/>
<evidence type="ECO:0000256" key="1">
    <source>
        <dbReference type="SAM" id="Coils"/>
    </source>
</evidence>
<feature type="compositionally biased region" description="Low complexity" evidence="2">
    <location>
        <begin position="292"/>
        <end position="304"/>
    </location>
</feature>
<organism evidence="3 4">
    <name type="scientific">Anaeramoeba flamelloides</name>
    <dbReference type="NCBI Taxonomy" id="1746091"/>
    <lineage>
        <taxon>Eukaryota</taxon>
        <taxon>Metamonada</taxon>
        <taxon>Anaeramoebidae</taxon>
        <taxon>Anaeramoeba</taxon>
    </lineage>
</organism>
<dbReference type="Proteomes" id="UP001146793">
    <property type="component" value="Unassembled WGS sequence"/>
</dbReference>
<keyword evidence="1" id="KW-0175">Coiled coil</keyword>
<accession>A0AAV8A7L4</accession>
<feature type="compositionally biased region" description="Basic and acidic residues" evidence="2">
    <location>
        <begin position="128"/>
        <end position="168"/>
    </location>
</feature>
<name>A0AAV8A7L4_9EUKA</name>
<gene>
    <name evidence="3" type="ORF">M0812_05554</name>
</gene>
<evidence type="ECO:0000313" key="4">
    <source>
        <dbReference type="Proteomes" id="UP001146793"/>
    </source>
</evidence>
<evidence type="ECO:0000256" key="2">
    <source>
        <dbReference type="SAM" id="MobiDB-lite"/>
    </source>
</evidence>
<dbReference type="EMBL" id="JANTQA010000012">
    <property type="protein sequence ID" value="KAJ3449406.1"/>
    <property type="molecule type" value="Genomic_DNA"/>
</dbReference>
<feature type="region of interest" description="Disordered" evidence="2">
    <location>
        <begin position="275"/>
        <end position="312"/>
    </location>
</feature>
<sequence>MYKSIVEYSLAKEDLGLNGSFSYFSINSSYFLLFGEQPTSEIVARIFEEAFNYNILQKVEFNSLFDSTEHFRKSIIHEGSFYHQGNMKVLIDIVESYLTKYKSVSSVISLKKNSVCLYIENLDNKNENKKENKKENEKENENENQSEKEKENKKENENENENENERTNTKTTTKTSQKKYIIFNSDSCMGYHTKSHFIEFENRENCKKYLKQVFTGNSFSNQTYRNDFEKIQLDVMRKRTEEEIKDFEKAPNSCLYAFSIKNRLNSQIKVSEIDKERKQEQNKNQNHNSSTKGNQKQNQKNKNGNGNGKGKVENIYNLNKEIYDLQSNENDGGSDADDEEDFNMDQNELSEDYKLDKIDLQFKKKKLIGKLDKLKEKNDYLINKNKKLSNQKVNLNLGLNENEWQLNERIKALEEENLDLNLEMGYGKVARSFYGSKCPKCFYFSKAPITNFLQCQQCKTGFCRVCGRTIEKSEIWNHFFAEGSQCRLYL</sequence>
<feature type="coiled-coil region" evidence="1">
    <location>
        <begin position="364"/>
        <end position="423"/>
    </location>
</feature>
<comment type="caution">
    <text evidence="3">The sequence shown here is derived from an EMBL/GenBank/DDBJ whole genome shotgun (WGS) entry which is preliminary data.</text>
</comment>
<feature type="compositionally biased region" description="Polar residues" evidence="2">
    <location>
        <begin position="282"/>
        <end position="291"/>
    </location>
</feature>
<protein>
    <submittedName>
        <fullName evidence="3">Uncharacterized protein</fullName>
    </submittedName>
</protein>
<dbReference type="AlphaFoldDB" id="A0AAV8A7L4"/>